<evidence type="ECO:0000313" key="2">
    <source>
        <dbReference type="EMBL" id="CAD2071801.1"/>
    </source>
</evidence>
<keyword evidence="3" id="KW-1185">Reference proteome</keyword>
<gene>
    <name evidence="2" type="primary">isaA_1</name>
    <name evidence="2" type="ORF">JEODO184_00414</name>
</gene>
<reference evidence="2 3" key="1">
    <citation type="submission" date="2020-07" db="EMBL/GenBank/DDBJ databases">
        <authorList>
            <person name="Criscuolo A."/>
        </authorList>
    </citation>
    <scope>NUCLEOTIDE SEQUENCE [LARGE SCALE GENOMIC DNA]</scope>
    <source>
        <strain evidence="2">CIP111649</strain>
    </source>
</reference>
<accession>A0A6V7R379</accession>
<keyword evidence="1" id="KW-0732">Signal</keyword>
<name>A0A6V7R379_9STAP</name>
<sequence length="244" mass="27481">MKKVTLFSSALIAGLVAFSGLSATAQADEAKEPNGAKTVWGEYLPSSTDPDGDGWANVGFDVSWMPQESQDKVSDLVRQKDSGELSQVEFNEAVAEVFASEQNKGIPDGYDDPANEPVNDNDDETEITAPWTEEKLADLALNSPETLNNAPLHDVPYNYNFTYDNREFNFSYDGNEWLWSYEDKVLTEPVDEAYLAKLALHSPEVLNEAPLHNVPYDYNFKYGSFDFHFDYDGTHWNWSYDVSK</sequence>
<dbReference type="EMBL" id="CAJEWD010000003">
    <property type="protein sequence ID" value="CAD2071801.1"/>
    <property type="molecule type" value="Genomic_DNA"/>
</dbReference>
<evidence type="ECO:0000256" key="1">
    <source>
        <dbReference type="SAM" id="SignalP"/>
    </source>
</evidence>
<dbReference type="RefSeq" id="WP_185124957.1">
    <property type="nucleotide sequence ID" value="NZ_CAJEWD010000003.1"/>
</dbReference>
<organism evidence="2 3">
    <name type="scientific">Jeotgalicoccus meleagridis</name>
    <dbReference type="NCBI Taxonomy" id="2759181"/>
    <lineage>
        <taxon>Bacteria</taxon>
        <taxon>Bacillati</taxon>
        <taxon>Bacillota</taxon>
        <taxon>Bacilli</taxon>
        <taxon>Bacillales</taxon>
        <taxon>Staphylococcaceae</taxon>
        <taxon>Jeotgalicoccus</taxon>
    </lineage>
</organism>
<dbReference type="Proteomes" id="UP000589351">
    <property type="component" value="Unassembled WGS sequence"/>
</dbReference>
<protein>
    <submittedName>
        <fullName evidence="2">Putative transglycosylase IsaA</fullName>
    </submittedName>
</protein>
<feature type="chain" id="PRO_5028318779" evidence="1">
    <location>
        <begin position="28"/>
        <end position="244"/>
    </location>
</feature>
<evidence type="ECO:0000313" key="3">
    <source>
        <dbReference type="Proteomes" id="UP000589351"/>
    </source>
</evidence>
<feature type="signal peptide" evidence="1">
    <location>
        <begin position="1"/>
        <end position="27"/>
    </location>
</feature>
<proteinExistence type="predicted"/>
<dbReference type="AlphaFoldDB" id="A0A6V7R379"/>
<comment type="caution">
    <text evidence="2">The sequence shown here is derived from an EMBL/GenBank/DDBJ whole genome shotgun (WGS) entry which is preliminary data.</text>
</comment>